<evidence type="ECO:0000313" key="2">
    <source>
        <dbReference type="Proteomes" id="UP000887013"/>
    </source>
</evidence>
<accession>A0A8X6QA56</accession>
<proteinExistence type="predicted"/>
<reference evidence="1" key="1">
    <citation type="submission" date="2020-08" db="EMBL/GenBank/DDBJ databases">
        <title>Multicomponent nature underlies the extraordinary mechanical properties of spider dragline silk.</title>
        <authorList>
            <person name="Kono N."/>
            <person name="Nakamura H."/>
            <person name="Mori M."/>
            <person name="Yoshida Y."/>
            <person name="Ohtoshi R."/>
            <person name="Malay A.D."/>
            <person name="Moran D.A.P."/>
            <person name="Tomita M."/>
            <person name="Numata K."/>
            <person name="Arakawa K."/>
        </authorList>
    </citation>
    <scope>NUCLEOTIDE SEQUENCE</scope>
</reference>
<dbReference type="EMBL" id="BMAW01077773">
    <property type="protein sequence ID" value="GFU07974.1"/>
    <property type="molecule type" value="Genomic_DNA"/>
</dbReference>
<evidence type="ECO:0000313" key="1">
    <source>
        <dbReference type="EMBL" id="GFU07974.1"/>
    </source>
</evidence>
<name>A0A8X6QA56_NEPPI</name>
<protein>
    <submittedName>
        <fullName evidence="1">Uncharacterized protein</fullName>
    </submittedName>
</protein>
<organism evidence="1 2">
    <name type="scientific">Nephila pilipes</name>
    <name type="common">Giant wood spider</name>
    <name type="synonym">Nephila maculata</name>
    <dbReference type="NCBI Taxonomy" id="299642"/>
    <lineage>
        <taxon>Eukaryota</taxon>
        <taxon>Metazoa</taxon>
        <taxon>Ecdysozoa</taxon>
        <taxon>Arthropoda</taxon>
        <taxon>Chelicerata</taxon>
        <taxon>Arachnida</taxon>
        <taxon>Araneae</taxon>
        <taxon>Araneomorphae</taxon>
        <taxon>Entelegynae</taxon>
        <taxon>Araneoidea</taxon>
        <taxon>Nephilidae</taxon>
        <taxon>Nephila</taxon>
    </lineage>
</organism>
<sequence length="70" mass="7941">MLLAVGTIVIMKNVGHRTELKKNLVGRGAEIPVYWSIINTKQLPTISIKLILFYNISVTVQYCILGDYKF</sequence>
<gene>
    <name evidence="1" type="ORF">NPIL_595671</name>
</gene>
<comment type="caution">
    <text evidence="1">The sequence shown here is derived from an EMBL/GenBank/DDBJ whole genome shotgun (WGS) entry which is preliminary data.</text>
</comment>
<dbReference type="AlphaFoldDB" id="A0A8X6QA56"/>
<dbReference type="Proteomes" id="UP000887013">
    <property type="component" value="Unassembled WGS sequence"/>
</dbReference>
<keyword evidence="2" id="KW-1185">Reference proteome</keyword>